<sequence>MSVQACLNGARRPGSHPTLPVTPAELARDAALCRAAGAGTVHLHVRDHDGAESLRPEYVVETLTAVREAVPGMPVGISTGAWIPPYDQRLAAMAEWSVRPDFVSVNLSEADAPEVIALMQRQRIGVEAGLSSLGDVRRLLSLEPGNCLRFLVEMKATDFAAQREEAEEMIRRLLDAAPQVPVLLHGVDATAWGFVDMAVGKGLATRIGLEDVLTLPDGSPSDNPRLVAEAVSRYPAI</sequence>
<proteinExistence type="predicted"/>
<dbReference type="EMBL" id="NIPX01000001">
    <property type="protein sequence ID" value="OWJ86457.1"/>
    <property type="molecule type" value="Genomic_DNA"/>
</dbReference>
<evidence type="ECO:0000313" key="2">
    <source>
        <dbReference type="EMBL" id="OWJ78664.1"/>
    </source>
</evidence>
<comment type="caution">
    <text evidence="3">The sequence shown here is derived from an EMBL/GenBank/DDBJ whole genome shotgun (WGS) entry which is preliminary data.</text>
</comment>
<feature type="region of interest" description="Disordered" evidence="1">
    <location>
        <begin position="1"/>
        <end position="20"/>
    </location>
</feature>
<dbReference type="AlphaFoldDB" id="A0A212AY94"/>
<dbReference type="Proteomes" id="UP000214673">
    <property type="component" value="Unassembled WGS sequence"/>
</dbReference>
<dbReference type="STRING" id="366616.CG51_16760"/>
<accession>A0A212AY94</accession>
<keyword evidence="5" id="KW-1185">Reference proteome</keyword>
<dbReference type="RefSeq" id="WP_035743254.1">
    <property type="nucleotide sequence ID" value="NZ_CALUEG010000007.1"/>
</dbReference>
<dbReference type="InterPro" id="IPR008567">
    <property type="entry name" value="BKACE"/>
</dbReference>
<dbReference type="InterPro" id="IPR013785">
    <property type="entry name" value="Aldolase_TIM"/>
</dbReference>
<organism evidence="3 4">
    <name type="scientific">Haematobacter missouriensis</name>
    <dbReference type="NCBI Taxonomy" id="366616"/>
    <lineage>
        <taxon>Bacteria</taxon>
        <taxon>Pseudomonadati</taxon>
        <taxon>Pseudomonadota</taxon>
        <taxon>Alphaproteobacteria</taxon>
        <taxon>Rhodobacterales</taxon>
        <taxon>Paracoccaceae</taxon>
        <taxon>Haematobacter</taxon>
    </lineage>
</organism>
<dbReference type="GO" id="GO:0043720">
    <property type="term" value="F:3-keto-5-aminohexanoate cleavage activity"/>
    <property type="evidence" value="ECO:0007669"/>
    <property type="project" value="InterPro"/>
</dbReference>
<dbReference type="SUPFAM" id="SSF51412">
    <property type="entry name" value="Inosine monophosphate dehydrogenase (IMPDH)"/>
    <property type="match status" value="1"/>
</dbReference>
<evidence type="ECO:0000256" key="1">
    <source>
        <dbReference type="SAM" id="MobiDB-lite"/>
    </source>
</evidence>
<evidence type="ECO:0000313" key="4">
    <source>
        <dbReference type="Proteomes" id="UP000196640"/>
    </source>
</evidence>
<dbReference type="OrthoDB" id="9814797at2"/>
<dbReference type="Proteomes" id="UP000196640">
    <property type="component" value="Unassembled WGS sequence"/>
</dbReference>
<dbReference type="EMBL" id="NIPV01000010">
    <property type="protein sequence ID" value="OWJ78664.1"/>
    <property type="molecule type" value="Genomic_DNA"/>
</dbReference>
<gene>
    <name evidence="3" type="ORF">CDV52_00395</name>
    <name evidence="2" type="ORF">CDV53_03140</name>
</gene>
<evidence type="ECO:0000313" key="3">
    <source>
        <dbReference type="EMBL" id="OWJ86457.1"/>
    </source>
</evidence>
<name>A0A212AY94_9RHOB</name>
<dbReference type="PANTHER" id="PTHR37418:SF1">
    <property type="entry name" value="3-KETO-5-AMINOHEXANOATE CLEAVAGE PROTEIN"/>
    <property type="match status" value="1"/>
</dbReference>
<dbReference type="Gene3D" id="3.20.20.70">
    <property type="entry name" value="Aldolase class I"/>
    <property type="match status" value="1"/>
</dbReference>
<reference evidence="4 5" key="1">
    <citation type="submission" date="2016-11" db="EMBL/GenBank/DDBJ databases">
        <title>Comparison of Traditional DNA-DNA Hybridization with In Silico Genomic Analysis.</title>
        <authorList>
            <person name="Nicholson A.C."/>
            <person name="Sammons S."/>
            <person name="Humrighouse B.W."/>
            <person name="Graziano J."/>
            <person name="Lasker B."/>
            <person name="Whitney A.M."/>
            <person name="Mcquiston J.R."/>
        </authorList>
    </citation>
    <scope>NUCLEOTIDE SEQUENCE [LARGE SCALE GENOMIC DNA]</scope>
    <source>
        <strain evidence="2 5">H1892</strain>
        <strain evidence="3 4">H2381</strain>
    </source>
</reference>
<dbReference type="Pfam" id="PF05853">
    <property type="entry name" value="BKACE"/>
    <property type="match status" value="1"/>
</dbReference>
<dbReference type="PANTHER" id="PTHR37418">
    <property type="entry name" value="3-KETO-5-AMINOHEXANOATE CLEAVAGE ENZYME-RELATED"/>
    <property type="match status" value="1"/>
</dbReference>
<protein>
    <submittedName>
        <fullName evidence="3">3-keto-5-aminohexanoate cleavage enzyme</fullName>
    </submittedName>
</protein>
<evidence type="ECO:0000313" key="5">
    <source>
        <dbReference type="Proteomes" id="UP000214673"/>
    </source>
</evidence>